<comment type="similarity">
    <text evidence="1">Belongs to the TEC1 family.</text>
</comment>
<evidence type="ECO:0000256" key="1">
    <source>
        <dbReference type="ARBA" id="ARBA00008421"/>
    </source>
</evidence>
<dbReference type="PROSITE" id="PS51088">
    <property type="entry name" value="TEA_2"/>
    <property type="match status" value="1"/>
</dbReference>
<dbReference type="OrthoDB" id="10006572at2759"/>
<evidence type="ECO:0000256" key="2">
    <source>
        <dbReference type="PROSITE-ProRule" id="PRU00505"/>
    </source>
</evidence>
<dbReference type="Pfam" id="PF01285">
    <property type="entry name" value="TEA"/>
    <property type="match status" value="1"/>
</dbReference>
<evidence type="ECO:0000313" key="5">
    <source>
        <dbReference type="Proteomes" id="UP000076154"/>
    </source>
</evidence>
<dbReference type="EMBL" id="LUEZ02000044">
    <property type="protein sequence ID" value="RDB24373.1"/>
    <property type="molecule type" value="Genomic_DNA"/>
</dbReference>
<dbReference type="InterPro" id="IPR038096">
    <property type="entry name" value="TEA/ATTS_sf"/>
</dbReference>
<protein>
    <recommendedName>
        <fullName evidence="3">TEA domain-containing protein</fullName>
    </recommendedName>
</protein>
<dbReference type="GO" id="GO:0003700">
    <property type="term" value="F:DNA-binding transcription factor activity"/>
    <property type="evidence" value="ECO:0007669"/>
    <property type="project" value="InterPro"/>
</dbReference>
<dbReference type="STRING" id="39966.A0A369JXK0"/>
<dbReference type="Gene3D" id="6.10.20.40">
    <property type="entry name" value="TEA/ATTS domain"/>
    <property type="match status" value="1"/>
</dbReference>
<feature type="domain" description="TEA" evidence="3">
    <location>
        <begin position="36"/>
        <end position="112"/>
    </location>
</feature>
<accession>A0A369JXK0</accession>
<feature type="DNA-binding region" description="TEA" evidence="2">
    <location>
        <begin position="36"/>
        <end position="112"/>
    </location>
</feature>
<sequence length="290" mass="33212">MPSDAAWLSFLRCTDLEALSYKASSEERALDNQRLLATGRRSWKTLKGEGYESVWPPKLSYGDLNRQPTMTGSFPLRNQYISEYIHNETGISRTPKQVGSRLQRLKDTCKDCWSLLLHIWQNAPLKLLMQIPSMSPYMDQHTAPSPPLHYSYTQILGTSSEILIHSPYPLLRQSMVLVYRDGTDLPLYSEVAFLLCKGWMGSSEWTYSTFLVPKIWDHLSCCYAELTHLHIEHRLVSLSLSRSSESHDPLSLVDPTIKIVYRFSPLQTHTIVEAQTPDSYFSMPASCDQF</sequence>
<organism evidence="4 5">
    <name type="scientific">Hypsizygus marmoreus</name>
    <name type="common">White beech mushroom</name>
    <name type="synonym">Agaricus marmoreus</name>
    <dbReference type="NCBI Taxonomy" id="39966"/>
    <lineage>
        <taxon>Eukaryota</taxon>
        <taxon>Fungi</taxon>
        <taxon>Dikarya</taxon>
        <taxon>Basidiomycota</taxon>
        <taxon>Agaricomycotina</taxon>
        <taxon>Agaricomycetes</taxon>
        <taxon>Agaricomycetidae</taxon>
        <taxon>Agaricales</taxon>
        <taxon>Tricholomatineae</taxon>
        <taxon>Lyophyllaceae</taxon>
        <taxon>Hypsizygus</taxon>
    </lineage>
</organism>
<reference evidence="4" key="1">
    <citation type="submission" date="2018-04" db="EMBL/GenBank/DDBJ databases">
        <title>Whole genome sequencing of Hypsizygus marmoreus.</title>
        <authorList>
            <person name="Choi I.-G."/>
            <person name="Min B."/>
            <person name="Kim J.-G."/>
            <person name="Kim S."/>
            <person name="Oh Y.-L."/>
            <person name="Kong W.-S."/>
            <person name="Park H."/>
            <person name="Jeong J."/>
            <person name="Song E.-S."/>
        </authorList>
    </citation>
    <scope>NUCLEOTIDE SEQUENCE [LARGE SCALE GENOMIC DNA]</scope>
    <source>
        <strain evidence="4">51987-8</strain>
    </source>
</reference>
<gene>
    <name evidence="4" type="ORF">Hypma_008520</name>
</gene>
<dbReference type="Proteomes" id="UP000076154">
    <property type="component" value="Unassembled WGS sequence"/>
</dbReference>
<evidence type="ECO:0000313" key="4">
    <source>
        <dbReference type="EMBL" id="RDB24373.1"/>
    </source>
</evidence>
<dbReference type="InterPro" id="IPR000818">
    <property type="entry name" value="TEA/ATTS_dom"/>
</dbReference>
<dbReference type="InParanoid" id="A0A369JXK0"/>
<keyword evidence="5" id="KW-1185">Reference proteome</keyword>
<evidence type="ECO:0000259" key="3">
    <source>
        <dbReference type="PROSITE" id="PS51088"/>
    </source>
</evidence>
<proteinExistence type="inferred from homology"/>
<dbReference type="AlphaFoldDB" id="A0A369JXK0"/>
<name>A0A369JXK0_HYPMA</name>
<comment type="caution">
    <text evidence="4">The sequence shown here is derived from an EMBL/GenBank/DDBJ whole genome shotgun (WGS) entry which is preliminary data.</text>
</comment>